<dbReference type="GO" id="GO:0020037">
    <property type="term" value="F:heme binding"/>
    <property type="evidence" value="ECO:0007669"/>
    <property type="project" value="InterPro"/>
</dbReference>
<dbReference type="PANTHER" id="PTHR40394">
    <property type="entry name" value="LIPOPROTEIN-RELATED"/>
    <property type="match status" value="1"/>
</dbReference>
<dbReference type="PANTHER" id="PTHR40394:SF2">
    <property type="entry name" value="QUINOL:CYTOCHROME C OXIDOREDUCTASE MEMBRANE PROTEIN"/>
    <property type="match status" value="1"/>
</dbReference>
<gene>
    <name evidence="7" type="ORF">CR165_17205</name>
</gene>
<keyword evidence="3 4" id="KW-0408">Iron</keyword>
<dbReference type="Gene3D" id="1.10.760.10">
    <property type="entry name" value="Cytochrome c-like domain"/>
    <property type="match status" value="1"/>
</dbReference>
<dbReference type="GO" id="GO:0009055">
    <property type="term" value="F:electron transfer activity"/>
    <property type="evidence" value="ECO:0007669"/>
    <property type="project" value="InterPro"/>
</dbReference>
<dbReference type="GO" id="GO:0046872">
    <property type="term" value="F:metal ion binding"/>
    <property type="evidence" value="ECO:0007669"/>
    <property type="project" value="UniProtKB-KW"/>
</dbReference>
<dbReference type="PROSITE" id="PS51007">
    <property type="entry name" value="CYTC"/>
    <property type="match status" value="1"/>
</dbReference>
<evidence type="ECO:0000256" key="3">
    <source>
        <dbReference type="ARBA" id="ARBA00023004"/>
    </source>
</evidence>
<dbReference type="AlphaFoldDB" id="A0A2U1V121"/>
<dbReference type="SUPFAM" id="SSF46626">
    <property type="entry name" value="Cytochrome c"/>
    <property type="match status" value="1"/>
</dbReference>
<organism evidence="7 8">
    <name type="scientific">Teichococcus aestuarii</name>
    <dbReference type="NCBI Taxonomy" id="568898"/>
    <lineage>
        <taxon>Bacteria</taxon>
        <taxon>Pseudomonadati</taxon>
        <taxon>Pseudomonadota</taxon>
        <taxon>Alphaproteobacteria</taxon>
        <taxon>Acetobacterales</taxon>
        <taxon>Roseomonadaceae</taxon>
        <taxon>Roseomonas</taxon>
    </lineage>
</organism>
<keyword evidence="1 4" id="KW-0349">Heme</keyword>
<evidence type="ECO:0000256" key="4">
    <source>
        <dbReference type="PROSITE-ProRule" id="PRU00433"/>
    </source>
</evidence>
<evidence type="ECO:0000259" key="6">
    <source>
        <dbReference type="PROSITE" id="PS51007"/>
    </source>
</evidence>
<keyword evidence="8" id="KW-1185">Reference proteome</keyword>
<comment type="caution">
    <text evidence="7">The sequence shown here is derived from an EMBL/GenBank/DDBJ whole genome shotgun (WGS) entry which is preliminary data.</text>
</comment>
<evidence type="ECO:0000313" key="8">
    <source>
        <dbReference type="Proteomes" id="UP000245048"/>
    </source>
</evidence>
<dbReference type="InterPro" id="IPR036909">
    <property type="entry name" value="Cyt_c-like_dom_sf"/>
</dbReference>
<evidence type="ECO:0000256" key="5">
    <source>
        <dbReference type="SAM" id="MobiDB-lite"/>
    </source>
</evidence>
<feature type="compositionally biased region" description="Basic and acidic residues" evidence="5">
    <location>
        <begin position="1"/>
        <end position="11"/>
    </location>
</feature>
<protein>
    <submittedName>
        <fullName evidence="7">Cytochrome C</fullName>
    </submittedName>
</protein>
<dbReference type="OrthoDB" id="335174at2"/>
<feature type="domain" description="Cytochrome c" evidence="6">
    <location>
        <begin position="50"/>
        <end position="135"/>
    </location>
</feature>
<evidence type="ECO:0000256" key="1">
    <source>
        <dbReference type="ARBA" id="ARBA00022617"/>
    </source>
</evidence>
<reference evidence="8" key="1">
    <citation type="submission" date="2017-10" db="EMBL/GenBank/DDBJ databases">
        <authorList>
            <person name="Toshchakov S.V."/>
            <person name="Goeva M.A."/>
        </authorList>
    </citation>
    <scope>NUCLEOTIDE SEQUENCE [LARGE SCALE GENOMIC DNA]</scope>
    <source>
        <strain evidence="8">JR1/69-1-13</strain>
    </source>
</reference>
<keyword evidence="2 4" id="KW-0479">Metal-binding</keyword>
<dbReference type="Pfam" id="PF13442">
    <property type="entry name" value="Cytochrome_CBB3"/>
    <property type="match status" value="1"/>
</dbReference>
<evidence type="ECO:0000313" key="7">
    <source>
        <dbReference type="EMBL" id="PWC27600.1"/>
    </source>
</evidence>
<evidence type="ECO:0000256" key="2">
    <source>
        <dbReference type="ARBA" id="ARBA00022723"/>
    </source>
</evidence>
<name>A0A2U1V121_9PROT</name>
<dbReference type="EMBL" id="PDOA01000013">
    <property type="protein sequence ID" value="PWC27600.1"/>
    <property type="molecule type" value="Genomic_DNA"/>
</dbReference>
<dbReference type="InterPro" id="IPR009056">
    <property type="entry name" value="Cyt_c-like_dom"/>
</dbReference>
<accession>A0A2U1V121</accession>
<sequence length="147" mass="15682">MAQQRRLDTYERSGLWQDGTTARPPPEGVVAQGDLAREAAAAAPPPATPALLARGEAQYAIFCTPCHGAAGAGDGMIVRHGFPAPPSYHTTRLRAAPARHFYDVIGDGYGVMYGYGDRLAPPDRWAVVAYIRALQLSRLPRAAEAAP</sequence>
<dbReference type="Proteomes" id="UP000245048">
    <property type="component" value="Unassembled WGS sequence"/>
</dbReference>
<feature type="region of interest" description="Disordered" evidence="5">
    <location>
        <begin position="1"/>
        <end position="29"/>
    </location>
</feature>
<proteinExistence type="predicted"/>